<gene>
    <name evidence="1" type="ORF">RISW2_21965</name>
</gene>
<dbReference type="EMBL" id="JAME01000078">
    <property type="protein sequence ID" value="ETX26574.1"/>
    <property type="molecule type" value="Genomic_DNA"/>
</dbReference>
<dbReference type="RefSeq" id="WP_244437717.1">
    <property type="nucleotide sequence ID" value="NZ_JAME01000078.1"/>
</dbReference>
<name>X7F3G5_9RHOB</name>
<keyword evidence="2" id="KW-1185">Reference proteome</keyword>
<evidence type="ECO:0000313" key="2">
    <source>
        <dbReference type="Proteomes" id="UP000023430"/>
    </source>
</evidence>
<accession>X7F3G5</accession>
<proteinExistence type="predicted"/>
<dbReference type="AlphaFoldDB" id="X7F3G5"/>
<comment type="caution">
    <text evidence="1">The sequence shown here is derived from an EMBL/GenBank/DDBJ whole genome shotgun (WGS) entry which is preliminary data.</text>
</comment>
<evidence type="ECO:0000313" key="1">
    <source>
        <dbReference type="EMBL" id="ETX26574.1"/>
    </source>
</evidence>
<dbReference type="STRING" id="1449351.RISW2_21965"/>
<protein>
    <submittedName>
        <fullName evidence="1">Uncharacterized protein</fullName>
    </submittedName>
</protein>
<dbReference type="Proteomes" id="UP000023430">
    <property type="component" value="Unassembled WGS sequence"/>
</dbReference>
<reference evidence="1 2" key="1">
    <citation type="submission" date="2014-01" db="EMBL/GenBank/DDBJ databases">
        <title>Roseivivax isoporae LMG 25204 Genome Sequencing.</title>
        <authorList>
            <person name="Lai Q."/>
            <person name="Li G."/>
            <person name="Shao Z."/>
        </authorList>
    </citation>
    <scope>NUCLEOTIDE SEQUENCE [LARGE SCALE GENOMIC DNA]</scope>
    <source>
        <strain evidence="1 2">LMG 25204</strain>
    </source>
</reference>
<sequence length="48" mass="5359">MSLDQIFVLALLGIVFLSVFREIYPPEVTTLGVPPPFWPQASSRPEIS</sequence>
<organism evidence="1 2">
    <name type="scientific">Roseivivax isoporae LMG 25204</name>
    <dbReference type="NCBI Taxonomy" id="1449351"/>
    <lineage>
        <taxon>Bacteria</taxon>
        <taxon>Pseudomonadati</taxon>
        <taxon>Pseudomonadota</taxon>
        <taxon>Alphaproteobacteria</taxon>
        <taxon>Rhodobacterales</taxon>
        <taxon>Roseobacteraceae</taxon>
        <taxon>Roseivivax</taxon>
    </lineage>
</organism>